<gene>
    <name evidence="2" type="ORF">A1355_19350</name>
</gene>
<proteinExistence type="predicted"/>
<keyword evidence="3" id="KW-1185">Reference proteome</keyword>
<evidence type="ECO:0000256" key="1">
    <source>
        <dbReference type="SAM" id="SignalP"/>
    </source>
</evidence>
<dbReference type="RefSeq" id="WP_064024923.1">
    <property type="nucleotide sequence ID" value="NZ_LUUK01000033.1"/>
</dbReference>
<evidence type="ECO:0008006" key="4">
    <source>
        <dbReference type="Google" id="ProtNLM"/>
    </source>
</evidence>
<accession>A0A177P9C5</accession>
<feature type="chain" id="PRO_5008070052" description="Secreted protein" evidence="1">
    <location>
        <begin position="21"/>
        <end position="282"/>
    </location>
</feature>
<dbReference type="EMBL" id="LUUK01000033">
    <property type="protein sequence ID" value="OAI26029.1"/>
    <property type="molecule type" value="Genomic_DNA"/>
</dbReference>
<feature type="signal peptide" evidence="1">
    <location>
        <begin position="1"/>
        <end position="20"/>
    </location>
</feature>
<sequence>MLKKLSIVAGFCWLHAPLQAATLGDLQSLPSAIQDCLDEADCSVADQSDFDLAGIAAFRYQAGTFDGYLLRYSLIAPSAAVDISDYPVLNLQEAAAQAQINESTPLAGTVWLKLASRYGAGGGNAALYFEHVTPVDKSVLMHLGDTTYPDVLNFQLNDQALAAGGAYRSVALNSEGSVEAGDLVADEPLLVCISEGCGTYQALHLVGVNYAWDGANWVLQFAADDMQRELYVENTTYNGQYGYSYHNRDYYVGSVPLPAAGGLCLVGLAWLGGLARRGAAAA</sequence>
<name>A0A177P9C5_9GAMM</name>
<dbReference type="Proteomes" id="UP000077628">
    <property type="component" value="Unassembled WGS sequence"/>
</dbReference>
<evidence type="ECO:0000313" key="2">
    <source>
        <dbReference type="EMBL" id="OAI26029.1"/>
    </source>
</evidence>
<organism evidence="2 3">
    <name type="scientific">Methylomonas koyamae</name>
    <dbReference type="NCBI Taxonomy" id="702114"/>
    <lineage>
        <taxon>Bacteria</taxon>
        <taxon>Pseudomonadati</taxon>
        <taxon>Pseudomonadota</taxon>
        <taxon>Gammaproteobacteria</taxon>
        <taxon>Methylococcales</taxon>
        <taxon>Methylococcaceae</taxon>
        <taxon>Methylomonas</taxon>
    </lineage>
</organism>
<comment type="caution">
    <text evidence="2">The sequence shown here is derived from an EMBL/GenBank/DDBJ whole genome shotgun (WGS) entry which is preliminary data.</text>
</comment>
<reference evidence="3" key="1">
    <citation type="submission" date="2016-03" db="EMBL/GenBank/DDBJ databases">
        <authorList>
            <person name="Heylen K."/>
            <person name="De Vos P."/>
            <person name="Vekeman B."/>
        </authorList>
    </citation>
    <scope>NUCLEOTIDE SEQUENCE [LARGE SCALE GENOMIC DNA]</scope>
    <source>
        <strain evidence="3">R-45383</strain>
    </source>
</reference>
<dbReference type="AlphaFoldDB" id="A0A177P9C5"/>
<evidence type="ECO:0000313" key="3">
    <source>
        <dbReference type="Proteomes" id="UP000077628"/>
    </source>
</evidence>
<protein>
    <recommendedName>
        <fullName evidence="4">Secreted protein</fullName>
    </recommendedName>
</protein>
<keyword evidence="1" id="KW-0732">Signal</keyword>